<reference evidence="1 2" key="1">
    <citation type="submission" date="2023-06" db="EMBL/GenBank/DDBJ databases">
        <title>Actinomycetospora Odt1-22.</title>
        <authorList>
            <person name="Supong K."/>
        </authorList>
    </citation>
    <scope>NUCLEOTIDE SEQUENCE [LARGE SCALE GENOMIC DNA]</scope>
    <source>
        <strain evidence="1 2">Odt1-22</strain>
    </source>
</reference>
<dbReference type="EMBL" id="JASVWF010000007">
    <property type="protein sequence ID" value="MDL5159424.1"/>
    <property type="molecule type" value="Genomic_DNA"/>
</dbReference>
<evidence type="ECO:0000313" key="2">
    <source>
        <dbReference type="Proteomes" id="UP001231924"/>
    </source>
</evidence>
<proteinExistence type="predicted"/>
<sequence>MTLAYAQDLCKAVRMRWPSAKVAPGQVTADGGGRPAKVLGRPRPCDDCGTFVVPLKRPGRIAGRWYQLGGHEVKPNGWSRVSYLNHNAARCRAALLGNPLMLPEVSGAEQLLARATDEPEDDE</sequence>
<dbReference type="Proteomes" id="UP001231924">
    <property type="component" value="Unassembled WGS sequence"/>
</dbReference>
<evidence type="ECO:0000313" key="1">
    <source>
        <dbReference type="EMBL" id="MDL5159424.1"/>
    </source>
</evidence>
<comment type="caution">
    <text evidence="1">The sequence shown here is derived from an EMBL/GenBank/DDBJ whole genome shotgun (WGS) entry which is preliminary data.</text>
</comment>
<name>A0ABT7MFI5_9PSEU</name>
<keyword evidence="2" id="KW-1185">Reference proteome</keyword>
<dbReference type="RefSeq" id="WP_286056018.1">
    <property type="nucleotide sequence ID" value="NZ_JASVWF010000007.1"/>
</dbReference>
<accession>A0ABT7MFI5</accession>
<protein>
    <submittedName>
        <fullName evidence="1">Uncharacterized protein</fullName>
    </submittedName>
</protein>
<organism evidence="1 2">
    <name type="scientific">Actinomycetospora termitidis</name>
    <dbReference type="NCBI Taxonomy" id="3053470"/>
    <lineage>
        <taxon>Bacteria</taxon>
        <taxon>Bacillati</taxon>
        <taxon>Actinomycetota</taxon>
        <taxon>Actinomycetes</taxon>
        <taxon>Pseudonocardiales</taxon>
        <taxon>Pseudonocardiaceae</taxon>
        <taxon>Actinomycetospora</taxon>
    </lineage>
</organism>
<gene>
    <name evidence="1" type="ORF">QRT03_25885</name>
</gene>